<reference evidence="2 3" key="1">
    <citation type="submission" date="2013-07" db="EMBL/GenBank/DDBJ databases">
        <title>The Genome Sequence of Cryptococcus heveanensis BCC8398.</title>
        <authorList>
            <consortium name="The Broad Institute Genome Sequencing Platform"/>
            <person name="Cuomo C."/>
            <person name="Litvintseva A."/>
            <person name="Chen Y."/>
            <person name="Heitman J."/>
            <person name="Sun S."/>
            <person name="Springer D."/>
            <person name="Dromer F."/>
            <person name="Young S.K."/>
            <person name="Zeng Q."/>
            <person name="Gargeya S."/>
            <person name="Fitzgerald M."/>
            <person name="Abouelleil A."/>
            <person name="Alvarado L."/>
            <person name="Berlin A.M."/>
            <person name="Chapman S.B."/>
            <person name="Dewar J."/>
            <person name="Goldberg J."/>
            <person name="Griggs A."/>
            <person name="Gujja S."/>
            <person name="Hansen M."/>
            <person name="Howarth C."/>
            <person name="Imamovic A."/>
            <person name="Larimer J."/>
            <person name="McCowan C."/>
            <person name="Murphy C."/>
            <person name="Pearson M."/>
            <person name="Priest M."/>
            <person name="Roberts A."/>
            <person name="Saif S."/>
            <person name="Shea T."/>
            <person name="Sykes S."/>
            <person name="Wortman J."/>
            <person name="Nusbaum C."/>
            <person name="Birren B."/>
        </authorList>
    </citation>
    <scope>NUCLEOTIDE SEQUENCE [LARGE SCALE GENOMIC DNA]</scope>
    <source>
        <strain evidence="2 3">BCC8398</strain>
    </source>
</reference>
<feature type="compositionally biased region" description="Polar residues" evidence="1">
    <location>
        <begin position="387"/>
        <end position="396"/>
    </location>
</feature>
<dbReference type="EMBL" id="KV700125">
    <property type="protein sequence ID" value="OCF34398.1"/>
    <property type="molecule type" value="Genomic_DNA"/>
</dbReference>
<name>A0A1B9GTU8_9TREE</name>
<reference evidence="3" key="2">
    <citation type="submission" date="2013-12" db="EMBL/GenBank/DDBJ databases">
        <title>Evolution of pathogenesis and genome organization in the Tremellales.</title>
        <authorList>
            <person name="Cuomo C."/>
            <person name="Litvintseva A."/>
            <person name="Heitman J."/>
            <person name="Chen Y."/>
            <person name="Sun S."/>
            <person name="Springer D."/>
            <person name="Dromer F."/>
            <person name="Young S."/>
            <person name="Zeng Q."/>
            <person name="Chapman S."/>
            <person name="Gujja S."/>
            <person name="Saif S."/>
            <person name="Birren B."/>
        </authorList>
    </citation>
    <scope>NUCLEOTIDE SEQUENCE [LARGE SCALE GENOMIC DNA]</scope>
    <source>
        <strain evidence="3">BCC8398</strain>
    </source>
</reference>
<feature type="region of interest" description="Disordered" evidence="1">
    <location>
        <begin position="1"/>
        <end position="174"/>
    </location>
</feature>
<feature type="compositionally biased region" description="Polar residues" evidence="1">
    <location>
        <begin position="227"/>
        <end position="236"/>
    </location>
</feature>
<protein>
    <submittedName>
        <fullName evidence="2">Uncharacterized protein</fullName>
    </submittedName>
</protein>
<keyword evidence="3" id="KW-1185">Reference proteome</keyword>
<sequence length="415" mass="44657">MSSSRDLSSRSLTPTRETEVRSVESGIDDVEEGAGGVFSDRANDAGDTLSTGATTASGASERAGGRPAVADDDSSAGTGAFKTSHAEGDDDDEGIWLSRTDRVTVDGKDEPEIPEEWTRSPPGVTIPSTGDVSSTDSKLSKDDSSRHTRTSHAPSVSVDYTHADSVRNRGSTDRSTFRSLLSSILSSLNPVPRRYRLDRKGEIATRASLGQRTDDPILKNTHPEGPNVSTSASTLSHSNQLIGLSSSTNNKEQGISSVKTKSISGWWRSSRWGTRRRSGYSRSKFKPKANVSTAGDMSNESTHEDPAPIPFQEAEADRDQPSDEEVKRLVKGIDRLMDQDSRLSTVTDEETTESEKSSPGTRKTAAATKADSLAEPGMKYEGGKPENPSSETTISVDSKRAMSSIIDKLRTRRLS</sequence>
<feature type="compositionally biased region" description="Polar residues" evidence="1">
    <location>
        <begin position="290"/>
        <end position="300"/>
    </location>
</feature>
<feature type="region of interest" description="Disordered" evidence="1">
    <location>
        <begin position="206"/>
        <end position="236"/>
    </location>
</feature>
<feature type="region of interest" description="Disordered" evidence="1">
    <location>
        <begin position="277"/>
        <end position="308"/>
    </location>
</feature>
<feature type="compositionally biased region" description="Basic and acidic residues" evidence="1">
    <location>
        <begin position="99"/>
        <end position="111"/>
    </location>
</feature>
<organism evidence="2 3">
    <name type="scientific">Kwoniella heveanensis BCC8398</name>
    <dbReference type="NCBI Taxonomy" id="1296120"/>
    <lineage>
        <taxon>Eukaryota</taxon>
        <taxon>Fungi</taxon>
        <taxon>Dikarya</taxon>
        <taxon>Basidiomycota</taxon>
        <taxon>Agaricomycotina</taxon>
        <taxon>Tremellomycetes</taxon>
        <taxon>Tremellales</taxon>
        <taxon>Cryptococcaceae</taxon>
        <taxon>Kwoniella</taxon>
    </lineage>
</organism>
<evidence type="ECO:0000313" key="2">
    <source>
        <dbReference type="EMBL" id="OCF34398.1"/>
    </source>
</evidence>
<proteinExistence type="predicted"/>
<evidence type="ECO:0000313" key="3">
    <source>
        <dbReference type="Proteomes" id="UP000092666"/>
    </source>
</evidence>
<accession>A0A1B9GTU8</accession>
<dbReference type="Proteomes" id="UP000092666">
    <property type="component" value="Unassembled WGS sequence"/>
</dbReference>
<evidence type="ECO:0000256" key="1">
    <source>
        <dbReference type="SAM" id="MobiDB-lite"/>
    </source>
</evidence>
<feature type="compositionally biased region" description="Low complexity" evidence="1">
    <location>
        <begin position="45"/>
        <end position="62"/>
    </location>
</feature>
<feature type="region of interest" description="Disordered" evidence="1">
    <location>
        <begin position="339"/>
        <end position="415"/>
    </location>
</feature>
<dbReference type="AlphaFoldDB" id="A0A1B9GTU8"/>
<feature type="compositionally biased region" description="Low complexity" evidence="1">
    <location>
        <begin position="1"/>
        <end position="12"/>
    </location>
</feature>
<feature type="compositionally biased region" description="Basic and acidic residues" evidence="1">
    <location>
        <begin position="161"/>
        <end position="174"/>
    </location>
</feature>
<gene>
    <name evidence="2" type="ORF">I316_03912</name>
</gene>
<feature type="compositionally biased region" description="Basic residues" evidence="1">
    <location>
        <begin position="277"/>
        <end position="287"/>
    </location>
</feature>